<organism evidence="2 3">
    <name type="scientific">Penicillium canescens</name>
    <dbReference type="NCBI Taxonomy" id="5083"/>
    <lineage>
        <taxon>Eukaryota</taxon>
        <taxon>Fungi</taxon>
        <taxon>Dikarya</taxon>
        <taxon>Ascomycota</taxon>
        <taxon>Pezizomycotina</taxon>
        <taxon>Eurotiomycetes</taxon>
        <taxon>Eurotiomycetidae</taxon>
        <taxon>Eurotiales</taxon>
        <taxon>Aspergillaceae</taxon>
        <taxon>Penicillium</taxon>
    </lineage>
</organism>
<reference evidence="2" key="2">
    <citation type="submission" date="2023-01" db="EMBL/GenBank/DDBJ databases">
        <authorList>
            <person name="Petersen C."/>
        </authorList>
    </citation>
    <scope>NUCLEOTIDE SEQUENCE</scope>
    <source>
        <strain evidence="2">IBT 15450</strain>
    </source>
</reference>
<dbReference type="Pfam" id="PF02885">
    <property type="entry name" value="Glycos_trans_3N"/>
    <property type="match status" value="1"/>
</dbReference>
<evidence type="ECO:0000259" key="1">
    <source>
        <dbReference type="Pfam" id="PF02885"/>
    </source>
</evidence>
<protein>
    <recommendedName>
        <fullName evidence="1">Glycosyl transferase family 3 N-terminal domain-containing protein</fullName>
    </recommendedName>
</protein>
<name>A0AAD6I9N2_PENCN</name>
<comment type="caution">
    <text evidence="2">The sequence shown here is derived from an EMBL/GenBank/DDBJ whole genome shotgun (WGS) entry which is preliminary data.</text>
</comment>
<keyword evidence="3" id="KW-1185">Reference proteome</keyword>
<dbReference type="Gene3D" id="1.20.970.10">
    <property type="entry name" value="Transferase, Pyrimidine Nucleoside Phosphorylase, Chain C"/>
    <property type="match status" value="1"/>
</dbReference>
<dbReference type="InterPro" id="IPR017459">
    <property type="entry name" value="Glycosyl_Trfase_fam3_N_dom"/>
</dbReference>
<gene>
    <name evidence="2" type="ORF">N7460_008302</name>
</gene>
<evidence type="ECO:0000313" key="3">
    <source>
        <dbReference type="Proteomes" id="UP001219568"/>
    </source>
</evidence>
<proteinExistence type="predicted"/>
<sequence length="124" mass="13373">AGNYLHLTSSQPAGLFPTAHISAADIASAFALIIGDRISDIQRAAFLTLLHSTGKYRQADVIAKCSHHMRETAFVKAGGRPEGNYKGGLSIEFSVTLSEQGVTPTRLSTSRDRLNCCIANFDDY</sequence>
<evidence type="ECO:0000313" key="2">
    <source>
        <dbReference type="EMBL" id="KAJ6038531.1"/>
    </source>
</evidence>
<dbReference type="AlphaFoldDB" id="A0AAD6I9N2"/>
<feature type="domain" description="Glycosyl transferase family 3 N-terminal" evidence="1">
    <location>
        <begin position="20"/>
        <end position="73"/>
    </location>
</feature>
<accession>A0AAD6I9N2</accession>
<dbReference type="Proteomes" id="UP001219568">
    <property type="component" value="Unassembled WGS sequence"/>
</dbReference>
<feature type="non-terminal residue" evidence="2">
    <location>
        <position position="124"/>
    </location>
</feature>
<dbReference type="EMBL" id="JAQJZL010000009">
    <property type="protein sequence ID" value="KAJ6038531.1"/>
    <property type="molecule type" value="Genomic_DNA"/>
</dbReference>
<reference evidence="2" key="1">
    <citation type="journal article" date="2023" name="IMA Fungus">
        <title>Comparative genomic study of the Penicillium genus elucidates a diverse pangenome and 15 lateral gene transfer events.</title>
        <authorList>
            <person name="Petersen C."/>
            <person name="Sorensen T."/>
            <person name="Nielsen M.R."/>
            <person name="Sondergaard T.E."/>
            <person name="Sorensen J.L."/>
            <person name="Fitzpatrick D.A."/>
            <person name="Frisvad J.C."/>
            <person name="Nielsen K.L."/>
        </authorList>
    </citation>
    <scope>NUCLEOTIDE SEQUENCE</scope>
    <source>
        <strain evidence="2">IBT 15450</strain>
    </source>
</reference>